<dbReference type="EMBL" id="QXFT01001751">
    <property type="protein sequence ID" value="KAE9311153.1"/>
    <property type="molecule type" value="Genomic_DNA"/>
</dbReference>
<dbReference type="PANTHER" id="PTHR46599:SF3">
    <property type="entry name" value="PIGGYBAC TRANSPOSABLE ELEMENT-DERIVED PROTEIN 4"/>
    <property type="match status" value="1"/>
</dbReference>
<organism evidence="3 4">
    <name type="scientific">Phytophthora rubi</name>
    <dbReference type="NCBI Taxonomy" id="129364"/>
    <lineage>
        <taxon>Eukaryota</taxon>
        <taxon>Sar</taxon>
        <taxon>Stramenopiles</taxon>
        <taxon>Oomycota</taxon>
        <taxon>Peronosporomycetes</taxon>
        <taxon>Peronosporales</taxon>
        <taxon>Peronosporaceae</taxon>
        <taxon>Phytophthora</taxon>
    </lineage>
</organism>
<accession>A0A6A4DQ75</accession>
<keyword evidence="1" id="KW-1133">Transmembrane helix</keyword>
<feature type="transmembrane region" description="Helical" evidence="1">
    <location>
        <begin position="278"/>
        <end position="300"/>
    </location>
</feature>
<dbReference type="Pfam" id="PF13843">
    <property type="entry name" value="DDE_Tnp_1_7"/>
    <property type="match status" value="1"/>
</dbReference>
<proteinExistence type="predicted"/>
<comment type="caution">
    <text evidence="3">The sequence shown here is derived from an EMBL/GenBank/DDBJ whole genome shotgun (WGS) entry which is preliminary data.</text>
</comment>
<keyword evidence="1" id="KW-0812">Transmembrane</keyword>
<dbReference type="PANTHER" id="PTHR46599">
    <property type="entry name" value="PIGGYBAC TRANSPOSABLE ELEMENT-DERIVED PROTEIN 4"/>
    <property type="match status" value="1"/>
</dbReference>
<dbReference type="Proteomes" id="UP000434957">
    <property type="component" value="Unassembled WGS sequence"/>
</dbReference>
<dbReference type="InterPro" id="IPR029526">
    <property type="entry name" value="PGBD"/>
</dbReference>
<keyword evidence="4" id="KW-1185">Reference proteome</keyword>
<evidence type="ECO:0000313" key="4">
    <source>
        <dbReference type="Proteomes" id="UP000434957"/>
    </source>
</evidence>
<reference evidence="3 4" key="1">
    <citation type="submission" date="2018-08" db="EMBL/GenBank/DDBJ databases">
        <title>Genomic investigation of the strawberry pathogen Phytophthora fragariae indicates pathogenicity is determined by transcriptional variation in three key races.</title>
        <authorList>
            <person name="Adams T.M."/>
            <person name="Armitage A.D."/>
            <person name="Sobczyk M.K."/>
            <person name="Bates H.J."/>
            <person name="Dunwell J.M."/>
            <person name="Nellist C.F."/>
            <person name="Harrison R.J."/>
        </authorList>
    </citation>
    <scope>NUCLEOTIDE SEQUENCE [LARGE SCALE GENOMIC DNA]</scope>
    <source>
        <strain evidence="3 4">SCRP333</strain>
    </source>
</reference>
<evidence type="ECO:0000256" key="1">
    <source>
        <dbReference type="SAM" id="Phobius"/>
    </source>
</evidence>
<evidence type="ECO:0000313" key="3">
    <source>
        <dbReference type="EMBL" id="KAE9311153.1"/>
    </source>
</evidence>
<protein>
    <recommendedName>
        <fullName evidence="2">PiggyBac transposable element-derived protein domain-containing protein</fullName>
    </recommendedName>
</protein>
<gene>
    <name evidence="3" type="ORF">PR003_g20089</name>
</gene>
<feature type="domain" description="PiggyBac transposable element-derived protein" evidence="2">
    <location>
        <begin position="2"/>
        <end position="295"/>
    </location>
</feature>
<evidence type="ECO:0000259" key="2">
    <source>
        <dbReference type="Pfam" id="PF13843"/>
    </source>
</evidence>
<name>A0A6A4DQ75_9STRA</name>
<sequence>MFGLFMTRDRFMHISRNLHFSSNSDPRATKDRAWKLRPVIVALQARFQSGYTPPPVMAFDEAMLPSRSSFNRMRFYMKDKPHKWGGQAFYAVLLCVRILHKRQTDGAAATLDAKSGLAAVVRNLREVFGPHESSDMRLIVTDRFYSSPTLSMLLLTLGFYSIGTVMTNRRGLCKEIVEKKKKSPADVDRGTYTFAANKLVPCIKAVSWWDNRPVNLLAAGGSIEQDRVVRREKDGTQAEVACPRILKKYQTFVGGVDVHDQLRLQRYSLQLALKYKKYYKGLFLGFLDLAIVNAFIVYNARRFGDGKRKAKHIHFLKQLHMELVQLQECDWDNLRRTQSTPTKSRNAPMQRKHEPILVDEWRDGG</sequence>
<keyword evidence="1" id="KW-0472">Membrane</keyword>
<dbReference type="AlphaFoldDB" id="A0A6A4DQ75"/>